<dbReference type="InterPro" id="IPR008979">
    <property type="entry name" value="Galactose-bd-like_sf"/>
</dbReference>
<comment type="similarity">
    <text evidence="3">Belongs to the glycosyl hydrolase 84 family.</text>
</comment>
<gene>
    <name evidence="8" type="ORF">F7D09_1525</name>
</gene>
<reference evidence="8 9" key="1">
    <citation type="submission" date="2019-09" db="EMBL/GenBank/DDBJ databases">
        <title>Characterization of the phylogenetic diversity of two novel species belonging to the genus Bifidobacterium: Bifidobacterium cebidarum sp. nov. and Bifidobacterium leontopitheci sp. nov.</title>
        <authorList>
            <person name="Lugli G.A."/>
            <person name="Duranti S."/>
            <person name="Milani C."/>
            <person name="Turroni F."/>
            <person name="Ventura M."/>
        </authorList>
    </citation>
    <scope>NUCLEOTIDE SEQUENCE [LARGE SCALE GENOMIC DNA]</scope>
    <source>
        <strain evidence="8 9">LMG 31471</strain>
    </source>
</reference>
<dbReference type="GO" id="GO:0015929">
    <property type="term" value="F:hexosaminidase activity"/>
    <property type="evidence" value="ECO:0007669"/>
    <property type="project" value="UniProtKB-ARBA"/>
</dbReference>
<keyword evidence="5" id="KW-1133">Transmembrane helix</keyword>
<dbReference type="InterPro" id="IPR011496">
    <property type="entry name" value="O-GlcNAcase_cat"/>
</dbReference>
<dbReference type="RefSeq" id="WP_152234845.1">
    <property type="nucleotide sequence ID" value="NZ_JBHSKZ010000005.1"/>
</dbReference>
<feature type="transmembrane region" description="Helical" evidence="5">
    <location>
        <begin position="1121"/>
        <end position="1144"/>
    </location>
</feature>
<dbReference type="InterPro" id="IPR029018">
    <property type="entry name" value="Hex-like_dom2"/>
</dbReference>
<dbReference type="InterPro" id="IPR051822">
    <property type="entry name" value="Glycosyl_Hydrolase_84"/>
</dbReference>
<feature type="compositionally biased region" description="Low complexity" evidence="4">
    <location>
        <begin position="1093"/>
        <end position="1108"/>
    </location>
</feature>
<evidence type="ECO:0000256" key="5">
    <source>
        <dbReference type="SAM" id="Phobius"/>
    </source>
</evidence>
<dbReference type="Gene3D" id="3.20.20.80">
    <property type="entry name" value="Glycosidases"/>
    <property type="match status" value="1"/>
</dbReference>
<feature type="chain" id="PRO_5026107515" evidence="6">
    <location>
        <begin position="34"/>
        <end position="1148"/>
    </location>
</feature>
<dbReference type="Pfam" id="PF07555">
    <property type="entry name" value="NAGidase"/>
    <property type="match status" value="1"/>
</dbReference>
<accession>A0A6I1GEK6</accession>
<evidence type="ECO:0000313" key="8">
    <source>
        <dbReference type="EMBL" id="KAB7789975.1"/>
    </source>
</evidence>
<keyword evidence="1" id="KW-0378">Hydrolase</keyword>
<organism evidence="8 9">
    <name type="scientific">Bifidobacterium leontopitheci</name>
    <dbReference type="NCBI Taxonomy" id="2650774"/>
    <lineage>
        <taxon>Bacteria</taxon>
        <taxon>Bacillati</taxon>
        <taxon>Actinomycetota</taxon>
        <taxon>Actinomycetes</taxon>
        <taxon>Bifidobacteriales</taxon>
        <taxon>Bifidobacteriaceae</taxon>
        <taxon>Bifidobacterium</taxon>
    </lineage>
</organism>
<evidence type="ECO:0000259" key="7">
    <source>
        <dbReference type="PROSITE" id="PS52009"/>
    </source>
</evidence>
<feature type="signal peptide" evidence="6">
    <location>
        <begin position="1"/>
        <end position="33"/>
    </location>
</feature>
<dbReference type="PROSITE" id="PS52009">
    <property type="entry name" value="GH84"/>
    <property type="match status" value="1"/>
</dbReference>
<dbReference type="Pfam" id="PF02838">
    <property type="entry name" value="Glyco_hydro_20b"/>
    <property type="match status" value="1"/>
</dbReference>
<dbReference type="SUPFAM" id="SSF140657">
    <property type="entry name" value="Hyaluronidase post-catalytic domain-like"/>
    <property type="match status" value="1"/>
</dbReference>
<evidence type="ECO:0000313" key="9">
    <source>
        <dbReference type="Proteomes" id="UP000441772"/>
    </source>
</evidence>
<keyword evidence="9" id="KW-1185">Reference proteome</keyword>
<evidence type="ECO:0000256" key="2">
    <source>
        <dbReference type="ARBA" id="ARBA00023295"/>
    </source>
</evidence>
<name>A0A6I1GEK6_9BIFI</name>
<dbReference type="EMBL" id="WBVT01000025">
    <property type="protein sequence ID" value="KAB7789975.1"/>
    <property type="molecule type" value="Genomic_DNA"/>
</dbReference>
<keyword evidence="2" id="KW-0326">Glycosidase</keyword>
<dbReference type="Gene3D" id="1.20.58.460">
    <property type="entry name" value="Hyaluronidase post-catalytic domain-like"/>
    <property type="match status" value="1"/>
</dbReference>
<dbReference type="SUPFAM" id="SSF55545">
    <property type="entry name" value="beta-N-acetylhexosaminidase-like domain"/>
    <property type="match status" value="1"/>
</dbReference>
<dbReference type="InterPro" id="IPR015882">
    <property type="entry name" value="HEX_bac_N"/>
</dbReference>
<dbReference type="GO" id="GO:0005975">
    <property type="term" value="P:carbohydrate metabolic process"/>
    <property type="evidence" value="ECO:0007669"/>
    <property type="project" value="UniProtKB-ARBA"/>
</dbReference>
<dbReference type="GO" id="GO:1901135">
    <property type="term" value="P:carbohydrate derivative metabolic process"/>
    <property type="evidence" value="ECO:0007669"/>
    <property type="project" value="UniProtKB-ARBA"/>
</dbReference>
<sequence length="1148" mass="124489">MRITTMKHGVAYRAVTAVAALAMTATFAAPAMAADDASQSGSQAAQQYKIYPQPQDAQYGKGSLILRDTANTVVESGIDSATKSRLDETLKLKKITAKPGETIPETAYQLNVLVGINGSNGVVDAYAKKLIADGTLKIADGTFDKNDAYVLAVLPGDAKTPDTILVLGRDTDSAFYGLTTLYQIFQQLPGRAVDHLTVSDWSDTKSRGFIEGYYGSPWSTADRVNLMTWGGYYKMNTYVYAPKDDPLHRNNWRGLYTQEQIDNEIKPQAEAGNKSKVRFVYALAPFHNEGEAAGKYFRFDTEEHYQEDLKVLKAKYLQTIDAGVRQIAVLADDSTNWGDKYGNENTYLKLLKDLTSWLHELQQEKNADGTLKYEGLKDTILYCPALYTYTGAGEAWYKEFPSNVQIVMTGQRTFGAATPEFAAKFKSNTDRSPFMWVNWPCSDMNRNTAYQYLVMGGQNNFLKPGAGYNTYDGIMLNPMQQSEPSKVGIFMASDYSWNAWESEKDGQEAWEDSFSYVDHNSPIATSGSRALRDLAMNMRILNDGGIDGRHSDPDYDATNKWWINQESVDYTGKLDVKGILTALKAKLDDGSATAADLDQATKIYTTLQTAAKRYRAGYGDKNLFAQVEPWISFWDDATEAALDYIAAAKSALAGDTDAAKTAYEAGKAAFTKSDTHTIADYYQRNKPARGGLVIVRPTIISLGSFVKAKLDGTTPTPKPDDATLTMENVGAAAWSENVDPKAVYDNDDSTFFWLQSTGGDHINANATVTVTYKTERKAKEFRFIQAEKGGDAIVNGRLDYQDGDGNWVKLGDITADDQKKIVTLDKAVTVKAVRVTNLTEVSKWWKIYDLSATAIEDAGTLDKTALNEAIAAAKKVDTTTWTDASKTALADALKTAEALAKTDAEATQAQIDAAVKALNAAVKGVERYTGKTLDQLKGEHVANTDALYTAASYDAYQTAYDDFAAALADAGNLAKADGEALEAAYAAAKSGLTYDQTERDYAQLALNDAARYDGAQYTDKSWEAFQKALTALADQLKADPNGTVNPAEYAKLRTALADAIAGLTKKDDNNKPGENPNKPEPNKPGQGGGGNNGKPTTKPTKPAAKPNQSGSQQGGKLSATGASVTGIAFAVVALAAAGIAATALRKRA</sequence>
<protein>
    <submittedName>
        <fullName evidence="8">Hyaluronoglucosaminidase</fullName>
    </submittedName>
</protein>
<dbReference type="Gene3D" id="2.60.120.260">
    <property type="entry name" value="Galactose-binding domain-like"/>
    <property type="match status" value="1"/>
</dbReference>
<comment type="caution">
    <text evidence="3">Lacks conserved residue(s) required for the propagation of feature annotation.</text>
</comment>
<feature type="domain" description="GH84" evidence="7">
    <location>
        <begin position="205"/>
        <end position="500"/>
    </location>
</feature>
<dbReference type="InterPro" id="IPR017853">
    <property type="entry name" value="GH"/>
</dbReference>
<dbReference type="SUPFAM" id="SSF49785">
    <property type="entry name" value="Galactose-binding domain-like"/>
    <property type="match status" value="1"/>
</dbReference>
<comment type="caution">
    <text evidence="8">The sequence shown here is derived from an EMBL/GenBank/DDBJ whole genome shotgun (WGS) entry which is preliminary data.</text>
</comment>
<keyword evidence="5" id="KW-0472">Membrane</keyword>
<evidence type="ECO:0000256" key="6">
    <source>
        <dbReference type="SAM" id="SignalP"/>
    </source>
</evidence>
<dbReference type="SUPFAM" id="SSF51445">
    <property type="entry name" value="(Trans)glycosidases"/>
    <property type="match status" value="1"/>
</dbReference>
<feature type="compositionally biased region" description="Polar residues" evidence="4">
    <location>
        <begin position="1109"/>
        <end position="1118"/>
    </location>
</feature>
<evidence type="ECO:0000256" key="3">
    <source>
        <dbReference type="PROSITE-ProRule" id="PRU01353"/>
    </source>
</evidence>
<evidence type="ECO:0000256" key="1">
    <source>
        <dbReference type="ARBA" id="ARBA00022801"/>
    </source>
</evidence>
<feature type="region of interest" description="Disordered" evidence="4">
    <location>
        <begin position="1064"/>
        <end position="1118"/>
    </location>
</feature>
<keyword evidence="6" id="KW-0732">Signal</keyword>
<dbReference type="PANTHER" id="PTHR13170">
    <property type="entry name" value="O-GLCNACASE"/>
    <property type="match status" value="1"/>
</dbReference>
<dbReference type="PANTHER" id="PTHR13170:SF16">
    <property type="entry name" value="PROTEIN O-GLCNACASE"/>
    <property type="match status" value="1"/>
</dbReference>
<proteinExistence type="inferred from homology"/>
<dbReference type="Gene3D" id="3.30.379.10">
    <property type="entry name" value="Chitobiase/beta-hexosaminidase domain 2-like"/>
    <property type="match status" value="1"/>
</dbReference>
<keyword evidence="5" id="KW-0812">Transmembrane</keyword>
<dbReference type="AlphaFoldDB" id="A0A6I1GEK6"/>
<dbReference type="Gene3D" id="1.20.1270.90">
    <property type="entry name" value="AF1782-like"/>
    <property type="match status" value="2"/>
</dbReference>
<dbReference type="Proteomes" id="UP000441772">
    <property type="component" value="Unassembled WGS sequence"/>
</dbReference>
<evidence type="ECO:0000256" key="4">
    <source>
        <dbReference type="SAM" id="MobiDB-lite"/>
    </source>
</evidence>